<organism evidence="1 2">
    <name type="scientific">Roseisalinus antarcticus</name>
    <dbReference type="NCBI Taxonomy" id="254357"/>
    <lineage>
        <taxon>Bacteria</taxon>
        <taxon>Pseudomonadati</taxon>
        <taxon>Pseudomonadota</taxon>
        <taxon>Alphaproteobacteria</taxon>
        <taxon>Rhodobacterales</taxon>
        <taxon>Roseobacteraceae</taxon>
        <taxon>Roseisalinus</taxon>
    </lineage>
</organism>
<protein>
    <submittedName>
        <fullName evidence="1">Uncharacterized protein</fullName>
    </submittedName>
</protein>
<proteinExistence type="predicted"/>
<name>A0A1Y5SF52_9RHOB</name>
<evidence type="ECO:0000313" key="1">
    <source>
        <dbReference type="EMBL" id="SLN38975.1"/>
    </source>
</evidence>
<keyword evidence="2" id="KW-1185">Reference proteome</keyword>
<reference evidence="1 2" key="1">
    <citation type="submission" date="2017-03" db="EMBL/GenBank/DDBJ databases">
        <authorList>
            <person name="Afonso C.L."/>
            <person name="Miller P.J."/>
            <person name="Scott M.A."/>
            <person name="Spackman E."/>
            <person name="Goraichik I."/>
            <person name="Dimitrov K.M."/>
            <person name="Suarez D.L."/>
            <person name="Swayne D.E."/>
        </authorList>
    </citation>
    <scope>NUCLEOTIDE SEQUENCE [LARGE SCALE GENOMIC DNA]</scope>
    <source>
        <strain evidence="1 2">CECT 7023</strain>
    </source>
</reference>
<dbReference type="Proteomes" id="UP000193900">
    <property type="component" value="Unassembled WGS sequence"/>
</dbReference>
<dbReference type="EMBL" id="FWFZ01000006">
    <property type="protein sequence ID" value="SLN38975.1"/>
    <property type="molecule type" value="Genomic_DNA"/>
</dbReference>
<accession>A0A1Y5SF52</accession>
<evidence type="ECO:0000313" key="2">
    <source>
        <dbReference type="Proteomes" id="UP000193900"/>
    </source>
</evidence>
<gene>
    <name evidence="1" type="ORF">ROA7023_01487</name>
</gene>
<dbReference type="AlphaFoldDB" id="A0A1Y5SF52"/>
<sequence length="88" mass="9165">MFDGFESAPRPAPMADLCPEGTVDRLGEDIVGAVADTAHGRFNAGLAQPFGVADGQELRPAIRVVDGPRPLDRSAIVNSLVIVSPVVV</sequence>